<accession>A0ABQ9H8C2</accession>
<feature type="region of interest" description="Disordered" evidence="1">
    <location>
        <begin position="259"/>
        <end position="278"/>
    </location>
</feature>
<keyword evidence="3" id="KW-1185">Reference proteome</keyword>
<gene>
    <name evidence="2" type="ORF">PR048_017005</name>
</gene>
<proteinExistence type="predicted"/>
<feature type="region of interest" description="Disordered" evidence="1">
    <location>
        <begin position="578"/>
        <end position="602"/>
    </location>
</feature>
<evidence type="ECO:0000256" key="1">
    <source>
        <dbReference type="SAM" id="MobiDB-lite"/>
    </source>
</evidence>
<evidence type="ECO:0000313" key="2">
    <source>
        <dbReference type="EMBL" id="KAJ8880535.1"/>
    </source>
</evidence>
<protein>
    <submittedName>
        <fullName evidence="2">Uncharacterized protein</fullName>
    </submittedName>
</protein>
<dbReference type="Proteomes" id="UP001159363">
    <property type="component" value="Chromosome 5"/>
</dbReference>
<dbReference type="EMBL" id="JARBHB010000006">
    <property type="protein sequence ID" value="KAJ8880535.1"/>
    <property type="molecule type" value="Genomic_DNA"/>
</dbReference>
<reference evidence="2 3" key="1">
    <citation type="submission" date="2023-02" db="EMBL/GenBank/DDBJ databases">
        <title>LHISI_Scaffold_Assembly.</title>
        <authorList>
            <person name="Stuart O.P."/>
            <person name="Cleave R."/>
            <person name="Magrath M.J.L."/>
            <person name="Mikheyev A.S."/>
        </authorList>
    </citation>
    <scope>NUCLEOTIDE SEQUENCE [LARGE SCALE GENOMIC DNA]</scope>
    <source>
        <strain evidence="2">Daus_M_001</strain>
        <tissue evidence="2">Leg muscle</tissue>
    </source>
</reference>
<organism evidence="2 3">
    <name type="scientific">Dryococelus australis</name>
    <dbReference type="NCBI Taxonomy" id="614101"/>
    <lineage>
        <taxon>Eukaryota</taxon>
        <taxon>Metazoa</taxon>
        <taxon>Ecdysozoa</taxon>
        <taxon>Arthropoda</taxon>
        <taxon>Hexapoda</taxon>
        <taxon>Insecta</taxon>
        <taxon>Pterygota</taxon>
        <taxon>Neoptera</taxon>
        <taxon>Polyneoptera</taxon>
        <taxon>Phasmatodea</taxon>
        <taxon>Verophasmatodea</taxon>
        <taxon>Anareolatae</taxon>
        <taxon>Phasmatidae</taxon>
        <taxon>Eurycanthinae</taxon>
        <taxon>Dryococelus</taxon>
    </lineage>
</organism>
<name>A0ABQ9H8C2_9NEOP</name>
<comment type="caution">
    <text evidence="2">The sequence shown here is derived from an EMBL/GenBank/DDBJ whole genome shotgun (WGS) entry which is preliminary data.</text>
</comment>
<evidence type="ECO:0000313" key="3">
    <source>
        <dbReference type="Proteomes" id="UP001159363"/>
    </source>
</evidence>
<sequence>MEAYPAGLGRLSTPQHGFAQFFSNGTEQNTLKRPPICDGGGSGFEFRFKIPLSPPLNASPRHPCRWPTAHVISGKWEHEQARGVKGVCGRTREASRIDPGCDARRPPRRMGLTTGSTRNILSFVTYLSRHSISTWCLLGAGWPICNVTSVPALACSPPTYAKRVQSPAGSPPGFSHVGVVPDDAAGRRGFLGDLPFPPPSHSGAATSSPHFTLIGSQDLFVKSRLNRSIPAFRSTLIKTLFRTPKLAYVNNGKTTECKGAGNRSTPIKPAGHPGGRRLAGCCNDAGSPVQTLPRVAWRRPARTPAVPPDSLAQLSLSACPSTSRSALSEIGRRSRAGSTFRVSPFHLILSPFLLPPCLTLRMLGRQKLNTAHRLGCLRHEPSAMCRTAAVKLYSSPFHVCLKPKENPRTTSKHIHRTPESEFSSNKYGCGQTVRVRMGKRSPAVACWPLSTITCAPGQNEIYYGRGAAVAEWLDCSPPTKAKRVQNPRPRNSRIFSSGNRSGRCRLSADFLGDLLFLPPLHSDTAPFSLHLILICSRDLVVKSHPNLSTHLVGEFGNVPPGAALGCFGRVVGAESRSASLEPFPSSDAEKRGNDLCPVAPKSSPIRDRMILVPNQDAV</sequence>